<name>E1YAM9_9BACT</name>
<dbReference type="Gene3D" id="2.160.10.10">
    <property type="entry name" value="Hexapeptide repeat proteins"/>
    <property type="match status" value="2"/>
</dbReference>
<reference evidence="1" key="1">
    <citation type="journal article" date="2011" name="Environ. Microbiol.">
        <title>Genomic insights into the metabolic potential of the polycyclic aromatic hydrocarbon degrading sulfate-reducing Deltaproteobacterium N47.</title>
        <authorList>
            <person name="Bergmann F."/>
            <person name="Selesi D."/>
            <person name="Weinmaier T."/>
            <person name="Tischler P."/>
            <person name="Rattei T."/>
            <person name="Meckenstock R.U."/>
        </authorList>
    </citation>
    <scope>NUCLEOTIDE SEQUENCE</scope>
</reference>
<dbReference type="InterPro" id="IPR040730">
    <property type="entry name" value="Hexapep_loop"/>
</dbReference>
<evidence type="ECO:0000313" key="1">
    <source>
        <dbReference type="EMBL" id="CBX27623.1"/>
    </source>
</evidence>
<evidence type="ECO:0008006" key="2">
    <source>
        <dbReference type="Google" id="ProtNLM"/>
    </source>
</evidence>
<dbReference type="Pfam" id="PF18776">
    <property type="entry name" value="Hexapep_loop"/>
    <property type="match status" value="1"/>
</dbReference>
<accession>E1YAM9</accession>
<gene>
    <name evidence="1" type="ORF">N47_H24450</name>
</gene>
<dbReference type="AlphaFoldDB" id="E1YAM9"/>
<dbReference type="InterPro" id="IPR011004">
    <property type="entry name" value="Trimer_LpxA-like_sf"/>
</dbReference>
<dbReference type="EMBL" id="FR695866">
    <property type="protein sequence ID" value="CBX27623.1"/>
    <property type="molecule type" value="Genomic_DNA"/>
</dbReference>
<organism evidence="1">
    <name type="scientific">uncultured Desulfobacterium sp</name>
    <dbReference type="NCBI Taxonomy" id="201089"/>
    <lineage>
        <taxon>Bacteria</taxon>
        <taxon>Pseudomonadati</taxon>
        <taxon>Thermodesulfobacteriota</taxon>
        <taxon>Desulfobacteria</taxon>
        <taxon>Desulfobacterales</taxon>
        <taxon>Desulfobacteriaceae</taxon>
        <taxon>Desulfobacterium</taxon>
        <taxon>environmental samples</taxon>
    </lineage>
</organism>
<protein>
    <recommendedName>
        <fullName evidence="2">Transferase</fullName>
    </recommendedName>
</protein>
<proteinExistence type="predicted"/>
<dbReference type="SUPFAM" id="SSF51161">
    <property type="entry name" value="Trimeric LpxA-like enzymes"/>
    <property type="match status" value="1"/>
</dbReference>
<sequence>MKQLEKLIKRIYYKVNINLRELGSFDVEPYIREIVPVNQLVKFYGFYGITSHHPLYFHFSNSNLAGSYFLGKCAVDNSVLYKSDIRGDELKKKGDILHFEGADIALDQDEKISVKNSFLIKTLVHNYSHDPENLEEFIIQNTASTPYANIHGSPVEGCFLGPFSTVDLTTLHDCLIGHFAYIQAGEMIHQYVEPGSILISKTDEFDFSFNFSENILNQYIRFETGKKPQGIFMDFVENRKEDFEEVFNVVHRKLPMPVPFGASISRYSVFKGKNRIGENVLIAQRAYLENASLGKGSNAQENCYIIYSTLEGFNVTAHGAKIINANLGLRVFVGFNSFLHGKPGCALVIGKGSIVMPHTIIDLKEPVNIPSDYIVWGYIANQADLERHSMPLEKLSAIDGEVKLGAMQFTGSGHAFVKAFRDRIEHILEANGAFFDGSKFKGHAQKGQNIAYNIIQPYPMGINKGLYPTIDITL</sequence>